<keyword evidence="10" id="KW-0812">Transmembrane</keyword>
<keyword evidence="10" id="KW-1133">Transmembrane helix</keyword>
<name>A0ABW3BMQ9_9ACTN</name>
<dbReference type="InterPro" id="IPR050482">
    <property type="entry name" value="Sensor_HK_TwoCompSys"/>
</dbReference>
<feature type="domain" description="Signal transduction histidine kinase subgroup 3 dimerisation and phosphoacceptor" evidence="11">
    <location>
        <begin position="190"/>
        <end position="255"/>
    </location>
</feature>
<proteinExistence type="predicted"/>
<dbReference type="Proteomes" id="UP001596956">
    <property type="component" value="Unassembled WGS sequence"/>
</dbReference>
<evidence type="ECO:0000256" key="2">
    <source>
        <dbReference type="ARBA" id="ARBA00012438"/>
    </source>
</evidence>
<dbReference type="EMBL" id="JBHTHR010001338">
    <property type="protein sequence ID" value="MFD0804079.1"/>
    <property type="molecule type" value="Genomic_DNA"/>
</dbReference>
<evidence type="ECO:0000256" key="7">
    <source>
        <dbReference type="ARBA" id="ARBA00022840"/>
    </source>
</evidence>
<dbReference type="GO" id="GO:0016301">
    <property type="term" value="F:kinase activity"/>
    <property type="evidence" value="ECO:0007669"/>
    <property type="project" value="UniProtKB-KW"/>
</dbReference>
<evidence type="ECO:0000259" key="11">
    <source>
        <dbReference type="Pfam" id="PF07730"/>
    </source>
</evidence>
<keyword evidence="5" id="KW-0547">Nucleotide-binding</keyword>
<protein>
    <recommendedName>
        <fullName evidence="2">histidine kinase</fullName>
        <ecNumber evidence="2">2.7.13.3</ecNumber>
    </recommendedName>
</protein>
<evidence type="ECO:0000313" key="12">
    <source>
        <dbReference type="EMBL" id="MFD0804079.1"/>
    </source>
</evidence>
<gene>
    <name evidence="12" type="ORF">ACFQZU_22575</name>
</gene>
<evidence type="ECO:0000256" key="5">
    <source>
        <dbReference type="ARBA" id="ARBA00022741"/>
    </source>
</evidence>
<evidence type="ECO:0000256" key="10">
    <source>
        <dbReference type="SAM" id="Phobius"/>
    </source>
</evidence>
<keyword evidence="8" id="KW-0902">Two-component regulatory system</keyword>
<keyword evidence="13" id="KW-1185">Reference proteome</keyword>
<keyword evidence="6 12" id="KW-0418">Kinase</keyword>
<feature type="transmembrane region" description="Helical" evidence="10">
    <location>
        <begin position="27"/>
        <end position="47"/>
    </location>
</feature>
<evidence type="ECO:0000313" key="13">
    <source>
        <dbReference type="Proteomes" id="UP001596956"/>
    </source>
</evidence>
<feature type="transmembrane region" description="Helical" evidence="10">
    <location>
        <begin position="140"/>
        <end position="158"/>
    </location>
</feature>
<keyword evidence="9" id="KW-0175">Coiled coil</keyword>
<reference evidence="13" key="1">
    <citation type="journal article" date="2019" name="Int. J. Syst. Evol. Microbiol.">
        <title>The Global Catalogue of Microorganisms (GCM) 10K type strain sequencing project: providing services to taxonomists for standard genome sequencing and annotation.</title>
        <authorList>
            <consortium name="The Broad Institute Genomics Platform"/>
            <consortium name="The Broad Institute Genome Sequencing Center for Infectious Disease"/>
            <person name="Wu L."/>
            <person name="Ma J."/>
        </authorList>
    </citation>
    <scope>NUCLEOTIDE SEQUENCE [LARGE SCALE GENOMIC DNA]</scope>
    <source>
        <strain evidence="13">CCUG 63369</strain>
    </source>
</reference>
<evidence type="ECO:0000256" key="6">
    <source>
        <dbReference type="ARBA" id="ARBA00022777"/>
    </source>
</evidence>
<evidence type="ECO:0000256" key="9">
    <source>
        <dbReference type="SAM" id="Coils"/>
    </source>
</evidence>
<comment type="caution">
    <text evidence="12">The sequence shown here is derived from an EMBL/GenBank/DDBJ whole genome shotgun (WGS) entry which is preliminary data.</text>
</comment>
<keyword evidence="3" id="KW-0597">Phosphoprotein</keyword>
<sequence>STAPDGTPEREAAFDTGLLLGCLRVPAWAADLLLAGAGTVVQLLFAYGQGLEPALAALLAGNAALAVVTRFPRTAAVAVGVSVLGYYMGSDADVWVAWLGFVVAAVRLRATGNRVAVLASVAAVLAISGVVEIFDFDAVRALSVLGWALVVLLAGEIARSHRAYVHEVRQRAAEAERTREEEARRRAIEERLRIARELHDVVAHSISLINVQAGAAAHRRDDPAAAYEALDRIKETSRGTLRELRSTLGVLRQVDDGAPTAPVPSLRRVGDLAEQATAAGLPVR</sequence>
<dbReference type="InterPro" id="IPR011712">
    <property type="entry name" value="Sig_transdc_His_kin_sub3_dim/P"/>
</dbReference>
<feature type="transmembrane region" description="Helical" evidence="10">
    <location>
        <begin position="92"/>
        <end position="108"/>
    </location>
</feature>
<dbReference type="PANTHER" id="PTHR24421">
    <property type="entry name" value="NITRATE/NITRITE SENSOR PROTEIN NARX-RELATED"/>
    <property type="match status" value="1"/>
</dbReference>
<feature type="transmembrane region" description="Helical" evidence="10">
    <location>
        <begin position="115"/>
        <end position="134"/>
    </location>
</feature>
<keyword evidence="4" id="KW-0808">Transferase</keyword>
<organism evidence="12 13">
    <name type="scientific">Streptomonospora algeriensis</name>
    <dbReference type="NCBI Taxonomy" id="995084"/>
    <lineage>
        <taxon>Bacteria</taxon>
        <taxon>Bacillati</taxon>
        <taxon>Actinomycetota</taxon>
        <taxon>Actinomycetes</taxon>
        <taxon>Streptosporangiales</taxon>
        <taxon>Nocardiopsidaceae</taxon>
        <taxon>Streptomonospora</taxon>
    </lineage>
</organism>
<feature type="transmembrane region" description="Helical" evidence="10">
    <location>
        <begin position="54"/>
        <end position="72"/>
    </location>
</feature>
<feature type="coiled-coil region" evidence="9">
    <location>
        <begin position="165"/>
        <end position="192"/>
    </location>
</feature>
<keyword evidence="10" id="KW-0472">Membrane</keyword>
<evidence type="ECO:0000256" key="8">
    <source>
        <dbReference type="ARBA" id="ARBA00023012"/>
    </source>
</evidence>
<dbReference type="Pfam" id="PF07730">
    <property type="entry name" value="HisKA_3"/>
    <property type="match status" value="1"/>
</dbReference>
<accession>A0ABW3BMQ9</accession>
<feature type="non-terminal residue" evidence="12">
    <location>
        <position position="284"/>
    </location>
</feature>
<evidence type="ECO:0000256" key="4">
    <source>
        <dbReference type="ARBA" id="ARBA00022679"/>
    </source>
</evidence>
<comment type="catalytic activity">
    <reaction evidence="1">
        <text>ATP + protein L-histidine = ADP + protein N-phospho-L-histidine.</text>
        <dbReference type="EC" id="2.7.13.3"/>
    </reaction>
</comment>
<dbReference type="PANTHER" id="PTHR24421:SF10">
    <property type="entry name" value="NITRATE_NITRITE SENSOR PROTEIN NARQ"/>
    <property type="match status" value="1"/>
</dbReference>
<dbReference type="Gene3D" id="1.20.5.1930">
    <property type="match status" value="1"/>
</dbReference>
<keyword evidence="7" id="KW-0067">ATP-binding</keyword>
<evidence type="ECO:0000256" key="3">
    <source>
        <dbReference type="ARBA" id="ARBA00022553"/>
    </source>
</evidence>
<dbReference type="EC" id="2.7.13.3" evidence="2"/>
<feature type="non-terminal residue" evidence="12">
    <location>
        <position position="1"/>
    </location>
</feature>
<evidence type="ECO:0000256" key="1">
    <source>
        <dbReference type="ARBA" id="ARBA00000085"/>
    </source>
</evidence>